<name>A0A812SXW6_SYMPI</name>
<gene>
    <name evidence="2" type="ORF">SPIL2461_LOCUS13209</name>
</gene>
<keyword evidence="3" id="KW-1185">Reference proteome</keyword>
<reference evidence="2" key="1">
    <citation type="submission" date="2021-02" db="EMBL/GenBank/DDBJ databases">
        <authorList>
            <person name="Dougan E. K."/>
            <person name="Rhodes N."/>
            <person name="Thang M."/>
            <person name="Chan C."/>
        </authorList>
    </citation>
    <scope>NUCLEOTIDE SEQUENCE</scope>
</reference>
<feature type="region of interest" description="Disordered" evidence="1">
    <location>
        <begin position="433"/>
        <end position="455"/>
    </location>
</feature>
<evidence type="ECO:0000313" key="3">
    <source>
        <dbReference type="Proteomes" id="UP000649617"/>
    </source>
</evidence>
<protein>
    <submittedName>
        <fullName evidence="2">Uncharacterized protein</fullName>
    </submittedName>
</protein>
<dbReference type="Proteomes" id="UP000649617">
    <property type="component" value="Unassembled WGS sequence"/>
</dbReference>
<dbReference type="InterPro" id="IPR027417">
    <property type="entry name" value="P-loop_NTPase"/>
</dbReference>
<evidence type="ECO:0000256" key="1">
    <source>
        <dbReference type="SAM" id="MobiDB-lite"/>
    </source>
</evidence>
<organism evidence="2 3">
    <name type="scientific">Symbiodinium pilosum</name>
    <name type="common">Dinoflagellate</name>
    <dbReference type="NCBI Taxonomy" id="2952"/>
    <lineage>
        <taxon>Eukaryota</taxon>
        <taxon>Sar</taxon>
        <taxon>Alveolata</taxon>
        <taxon>Dinophyceae</taxon>
        <taxon>Suessiales</taxon>
        <taxon>Symbiodiniaceae</taxon>
        <taxon>Symbiodinium</taxon>
    </lineage>
</organism>
<sequence length="562" mass="62991">MSAWNEAVEMFRVRRDDGQIEFIDNHLYEGPVSKLPLHVVALFGITSGGKSTACRFLSCSMGVPTDFPSSTIGPQHEPTRGLWGSPVVDADGNRFIILDIEGFDNSEQDQKVAEAVLKLLALLSEVTSVFIQVRRTPTIQASDLEYIATFVSQVRSTLLQRPVAAKGDAGPADNFPALLIAHVMPLHLKRGEQEEKALEITKQALASQPEVIQTISENYVELSRKEGQGLHFDYLTLYELPMFKRFQQLMDTAKTPADLQEQVRNLVDMNEEPSSPLYKAGAAFLDDVDFLRDKIHNVSQVRTDGRGHAITPESFRQLLKWGVQEMNKVGPLNNVYLWEKIAIDACTKQLQDKIDELGAKVKEVAASQSGGLVEAISAATEELEDLFNGLNLQTNGKARESCDKMKASTWALVIGPFKDQVLLEANKRLEDAKKREDDAKKRAEDAKKLADDANKRADDAIKQVDEARREVQDVKRHSEWQRWQDYLQQNLPWVALILLSLAIIIHRFSAAVADCCSCFKGAPSLRPLPEVELTRIRQLEQDLVHMQSQRRDWPPDAGALSR</sequence>
<proteinExistence type="predicted"/>
<dbReference type="Gene3D" id="3.40.50.300">
    <property type="entry name" value="P-loop containing nucleotide triphosphate hydrolases"/>
    <property type="match status" value="1"/>
</dbReference>
<dbReference type="EMBL" id="CAJNIZ010028469">
    <property type="protein sequence ID" value="CAE7508614.1"/>
    <property type="molecule type" value="Genomic_DNA"/>
</dbReference>
<accession>A0A812SXW6</accession>
<dbReference type="SUPFAM" id="SSF52540">
    <property type="entry name" value="P-loop containing nucleoside triphosphate hydrolases"/>
    <property type="match status" value="1"/>
</dbReference>
<comment type="caution">
    <text evidence="2">The sequence shown here is derived from an EMBL/GenBank/DDBJ whole genome shotgun (WGS) entry which is preliminary data.</text>
</comment>
<dbReference type="OrthoDB" id="425315at2759"/>
<evidence type="ECO:0000313" key="2">
    <source>
        <dbReference type="EMBL" id="CAE7508614.1"/>
    </source>
</evidence>
<dbReference type="AlphaFoldDB" id="A0A812SXW6"/>